<evidence type="ECO:0000313" key="2">
    <source>
        <dbReference type="Proteomes" id="UP000566071"/>
    </source>
</evidence>
<proteinExistence type="predicted"/>
<reference evidence="1 2" key="1">
    <citation type="submission" date="2020-05" db="EMBL/GenBank/DDBJ databases">
        <authorList>
            <person name="Khan S.A."/>
            <person name="Jeon C.O."/>
            <person name="Chun B.H."/>
        </authorList>
    </citation>
    <scope>NUCLEOTIDE SEQUENCE [LARGE SCALE GENOMIC DNA]</scope>
    <source>
        <strain evidence="1 2">S1162</strain>
    </source>
</reference>
<organism evidence="1 2">
    <name type="scientific">Mucilaginibacter humi</name>
    <dbReference type="NCBI Taxonomy" id="2732510"/>
    <lineage>
        <taxon>Bacteria</taxon>
        <taxon>Pseudomonadati</taxon>
        <taxon>Bacteroidota</taxon>
        <taxon>Sphingobacteriia</taxon>
        <taxon>Sphingobacteriales</taxon>
        <taxon>Sphingobacteriaceae</taxon>
        <taxon>Mucilaginibacter</taxon>
    </lineage>
</organism>
<name>A0ABX1W1K5_9SPHI</name>
<keyword evidence="2" id="KW-1185">Reference proteome</keyword>
<sequence>MSIKLDSSMRRSFSRTFANNTRFNFDNMDSNLAKQVANGEIKEKTKTFTKSYNVDANDALKIDNSYGKVTINTGPKTR</sequence>
<dbReference type="Proteomes" id="UP000566071">
    <property type="component" value="Unassembled WGS sequence"/>
</dbReference>
<comment type="caution">
    <text evidence="1">The sequence shown here is derived from an EMBL/GenBank/DDBJ whole genome shotgun (WGS) entry which is preliminary data.</text>
</comment>
<dbReference type="EMBL" id="JABFCR010000027">
    <property type="protein sequence ID" value="NNU34000.1"/>
    <property type="molecule type" value="Genomic_DNA"/>
</dbReference>
<evidence type="ECO:0000313" key="1">
    <source>
        <dbReference type="EMBL" id="NNU34000.1"/>
    </source>
</evidence>
<accession>A0ABX1W1K5</accession>
<protein>
    <submittedName>
        <fullName evidence="1">Uncharacterized protein</fullName>
    </submittedName>
</protein>
<gene>
    <name evidence="1" type="ORF">HK413_07215</name>
</gene>